<proteinExistence type="predicted"/>
<evidence type="ECO:0000259" key="7">
    <source>
        <dbReference type="PROSITE" id="PS51194"/>
    </source>
</evidence>
<dbReference type="InterPro" id="IPR049730">
    <property type="entry name" value="SNF2/RAD54-like_C"/>
</dbReference>
<evidence type="ECO:0000256" key="1">
    <source>
        <dbReference type="ARBA" id="ARBA00022741"/>
    </source>
</evidence>
<dbReference type="SUPFAM" id="SSF52540">
    <property type="entry name" value="P-loop containing nucleoside triphosphate hydrolases"/>
    <property type="match status" value="2"/>
</dbReference>
<feature type="domain" description="Helicase ATP-binding" evidence="6">
    <location>
        <begin position="129"/>
        <end position="310"/>
    </location>
</feature>
<evidence type="ECO:0000256" key="3">
    <source>
        <dbReference type="ARBA" id="ARBA00022806"/>
    </source>
</evidence>
<dbReference type="GO" id="GO:0004386">
    <property type="term" value="F:helicase activity"/>
    <property type="evidence" value="ECO:0007669"/>
    <property type="project" value="UniProtKB-KW"/>
</dbReference>
<dbReference type="CDD" id="cd18793">
    <property type="entry name" value="SF2_C_SNF"/>
    <property type="match status" value="1"/>
</dbReference>
<evidence type="ECO:0000259" key="6">
    <source>
        <dbReference type="PROSITE" id="PS51192"/>
    </source>
</evidence>
<name>A0A8J7QS19_9BACT</name>
<keyword evidence="4" id="KW-0067">ATP-binding</keyword>
<reference evidence="8" key="1">
    <citation type="submission" date="2021-03" db="EMBL/GenBank/DDBJ databases">
        <authorList>
            <person name="Wang G."/>
        </authorList>
    </citation>
    <scope>NUCLEOTIDE SEQUENCE</scope>
    <source>
        <strain evidence="8">KCTC 12899</strain>
    </source>
</reference>
<evidence type="ECO:0000256" key="5">
    <source>
        <dbReference type="SAM" id="MobiDB-lite"/>
    </source>
</evidence>
<keyword evidence="1" id="KW-0547">Nucleotide-binding</keyword>
<evidence type="ECO:0000256" key="2">
    <source>
        <dbReference type="ARBA" id="ARBA00022801"/>
    </source>
</evidence>
<evidence type="ECO:0000313" key="8">
    <source>
        <dbReference type="EMBL" id="MBO1323215.1"/>
    </source>
</evidence>
<feature type="region of interest" description="Disordered" evidence="5">
    <location>
        <begin position="421"/>
        <end position="440"/>
    </location>
</feature>
<dbReference type="InterPro" id="IPR000330">
    <property type="entry name" value="SNF2_N"/>
</dbReference>
<dbReference type="PROSITE" id="PS51192">
    <property type="entry name" value="HELICASE_ATP_BIND_1"/>
    <property type="match status" value="1"/>
</dbReference>
<dbReference type="GO" id="GO:0005524">
    <property type="term" value="F:ATP binding"/>
    <property type="evidence" value="ECO:0007669"/>
    <property type="project" value="UniProtKB-KW"/>
</dbReference>
<dbReference type="EMBL" id="JAFREP010000053">
    <property type="protein sequence ID" value="MBO1323215.1"/>
    <property type="molecule type" value="Genomic_DNA"/>
</dbReference>
<dbReference type="InterPro" id="IPR027417">
    <property type="entry name" value="P-loop_NTPase"/>
</dbReference>
<evidence type="ECO:0000256" key="4">
    <source>
        <dbReference type="ARBA" id="ARBA00022840"/>
    </source>
</evidence>
<dbReference type="PROSITE" id="PS51194">
    <property type="entry name" value="HELICASE_CTER"/>
    <property type="match status" value="1"/>
</dbReference>
<evidence type="ECO:0000313" key="9">
    <source>
        <dbReference type="Proteomes" id="UP000664417"/>
    </source>
</evidence>
<keyword evidence="3 8" id="KW-0347">Helicase</keyword>
<dbReference type="SMART" id="SM00487">
    <property type="entry name" value="DEXDc"/>
    <property type="match status" value="1"/>
</dbReference>
<protein>
    <submittedName>
        <fullName evidence="8">DISARM system SNF2-like helicase DrmD</fullName>
    </submittedName>
</protein>
<dbReference type="InterPro" id="IPR001650">
    <property type="entry name" value="Helicase_C-like"/>
</dbReference>
<feature type="compositionally biased region" description="Acidic residues" evidence="5">
    <location>
        <begin position="449"/>
        <end position="469"/>
    </location>
</feature>
<dbReference type="AlphaFoldDB" id="A0A8J7QS19"/>
<feature type="domain" description="Helicase C-terminal" evidence="7">
    <location>
        <begin position="503"/>
        <end position="683"/>
    </location>
</feature>
<keyword evidence="2" id="KW-0378">Hydrolase</keyword>
<dbReference type="SMART" id="SM00490">
    <property type="entry name" value="HELICc"/>
    <property type="match status" value="1"/>
</dbReference>
<keyword evidence="9" id="KW-1185">Reference proteome</keyword>
<organism evidence="8 9">
    <name type="scientific">Acanthopleuribacter pedis</name>
    <dbReference type="NCBI Taxonomy" id="442870"/>
    <lineage>
        <taxon>Bacteria</taxon>
        <taxon>Pseudomonadati</taxon>
        <taxon>Acidobacteriota</taxon>
        <taxon>Holophagae</taxon>
        <taxon>Acanthopleuribacterales</taxon>
        <taxon>Acanthopleuribacteraceae</taxon>
        <taxon>Acanthopleuribacter</taxon>
    </lineage>
</organism>
<dbReference type="NCBIfam" id="NF038317">
    <property type="entry name" value="DISARM_DrmD"/>
    <property type="match status" value="1"/>
</dbReference>
<feature type="region of interest" description="Disordered" evidence="5">
    <location>
        <begin position="445"/>
        <end position="477"/>
    </location>
</feature>
<accession>A0A8J7QS19</accession>
<dbReference type="InterPro" id="IPR057342">
    <property type="entry name" value="DEXDc_RapA"/>
</dbReference>
<dbReference type="Pfam" id="PF00271">
    <property type="entry name" value="Helicase_C"/>
    <property type="match status" value="1"/>
</dbReference>
<dbReference type="Gene3D" id="3.40.50.10810">
    <property type="entry name" value="Tandem AAA-ATPase domain"/>
    <property type="match status" value="1"/>
</dbReference>
<sequence>MTPTPHLTEPDQLKTGAMVRVRARRWLIRDIVKPKHGDQDTLVHLVCIDDDAHGEPLSVLWQREWDAELIQTSDAYGEPRRGFDPPDRFSAWLHTLYWNRVTAADKNVFQAPFRAGIEVKTYQLAPLQKALRLPRVNLFIADDVGLGKTIEAGLILRELILRQRVQRVVILAPPSVVVQWHDEMAQRFGLHFQIYDRDFLIRTRRERGHAVNPWHTHNRFIMSHALVRNETYAASLRQWLGDFSPGTLLILDEAHNAAPAAGAKYAVDSHFTRIIRGLAHRFEHKLFLSATPHNGHSNSFTALLELLDPQRFCRGIQYPDMPKRLGPVMVRRLKKDLRQLTPGFPERILEPIIVDGLPEDSPELQLSHLLQQYRAYCEQATGKKGRGSRMLVVNYLQKRLLSSIPAFLHTLEVHLRSLPKNDEPTAKQAGKQAAAPDQSQRRLLTQGLDGDDPLSDLNEEEVSELEDSAVEQAGGGLTTPEARALLKRMRTIARAAATQPDSRVQHLIAWIQANQCPELGRNGAPWLPRRLLIFTEYTATKTYLERCLARALHGAHRANERVATFQGGLDEERREWIKQAFNQHPDEHPLRILIATDAAREGVNLQNHCYDLIHFDVPWNPARMEQRNGRIDRKLQKSPRVYCRYFVLPQRPEDSVLDTLMQKTDRILNELGSMSPVVVRRLEEMVKEGINHEQADALRENLGGDPAGPGQAVVNRELEFTRETAALKKELDELAENLDHSKKWLNLSETHFRAALSTALQQLGAPPLQPEPDDKQPQPYRFPALEHLQDAGPGWAGTLDSLRTPRPRDAKLWAWRQDAPIRPVVFRDPGNLDQKEVHLHLEHRVVQRLLGGFKTQGFQRGTIYRACALTTRAESVPHVLLISRLSLYGPNAGRLYDDLLCVAAPWSPDPDATLTALDPDRTEHLWHHLLEALADPGDTEVDDLRRGQFAALYARDLAALEPTMQQRLAEREKKIRTNLRSRGDVEARQMRDLLRRQKELLQAKVNPDNPEQLGLPGVEEQNQYRREQKHWETRLREIDEELVNEPRRISGTYAVKASRVEPTAVVWLWPANA</sequence>
<dbReference type="Proteomes" id="UP000664417">
    <property type="component" value="Unassembled WGS sequence"/>
</dbReference>
<dbReference type="Pfam" id="PF00176">
    <property type="entry name" value="SNF2-rel_dom"/>
    <property type="match status" value="1"/>
</dbReference>
<dbReference type="InterPro" id="IPR014001">
    <property type="entry name" value="Helicase_ATP-bd"/>
</dbReference>
<dbReference type="InterPro" id="IPR038718">
    <property type="entry name" value="SNF2-like_sf"/>
</dbReference>
<dbReference type="GO" id="GO:0016787">
    <property type="term" value="F:hydrolase activity"/>
    <property type="evidence" value="ECO:0007669"/>
    <property type="project" value="UniProtKB-KW"/>
</dbReference>
<dbReference type="CDD" id="cd18011">
    <property type="entry name" value="DEXDc_RapA"/>
    <property type="match status" value="1"/>
</dbReference>
<dbReference type="PANTHER" id="PTHR10799">
    <property type="entry name" value="SNF2/RAD54 HELICASE FAMILY"/>
    <property type="match status" value="1"/>
</dbReference>
<dbReference type="RefSeq" id="WP_207863241.1">
    <property type="nucleotide sequence ID" value="NZ_JAFREP010000053.1"/>
</dbReference>
<comment type="caution">
    <text evidence="8">The sequence shown here is derived from an EMBL/GenBank/DDBJ whole genome shotgun (WGS) entry which is preliminary data.</text>
</comment>
<dbReference type="Gene3D" id="3.40.50.300">
    <property type="entry name" value="P-loop containing nucleotide triphosphate hydrolases"/>
    <property type="match status" value="1"/>
</dbReference>
<gene>
    <name evidence="8" type="primary">drmD</name>
    <name evidence="8" type="ORF">J3U88_32420</name>
</gene>